<comment type="subcellular location">
    <subcellularLocation>
        <location evidence="9">Cell membrane</location>
        <topology evidence="9">Multi-pass membrane protein</topology>
    </subcellularLocation>
</comment>
<proteinExistence type="inferred from homology"/>
<dbReference type="PIRSF" id="PIRSF001294">
    <property type="entry name" value="K_ATPaseA"/>
    <property type="match status" value="1"/>
</dbReference>
<evidence type="ECO:0000256" key="2">
    <source>
        <dbReference type="ARBA" id="ARBA00022475"/>
    </source>
</evidence>
<evidence type="ECO:0000313" key="10">
    <source>
        <dbReference type="EMBL" id="MVX60423.1"/>
    </source>
</evidence>
<dbReference type="RefSeq" id="WP_160344957.1">
    <property type="nucleotide sequence ID" value="NZ_WSRR01000004.1"/>
</dbReference>
<keyword evidence="11" id="KW-1185">Reference proteome</keyword>
<dbReference type="AlphaFoldDB" id="A0A6N8JKM2"/>
<keyword evidence="1 9" id="KW-0813">Transport</keyword>
<protein>
    <recommendedName>
        <fullName evidence="9">Potassium-transporting ATPase potassium-binding subunit</fullName>
    </recommendedName>
    <alternativeName>
        <fullName evidence="9">ATP phosphohydrolase [potassium-transporting] A chain</fullName>
    </alternativeName>
    <alternativeName>
        <fullName evidence="9">Potassium-binding and translocating subunit A</fullName>
    </alternativeName>
    <alternativeName>
        <fullName evidence="9">Potassium-translocating ATPase A chain</fullName>
    </alternativeName>
</protein>
<keyword evidence="3 9" id="KW-0633">Potassium transport</keyword>
<feature type="transmembrane region" description="Helical" evidence="9">
    <location>
        <begin position="180"/>
        <end position="198"/>
    </location>
</feature>
<keyword evidence="5 9" id="KW-0630">Potassium</keyword>
<dbReference type="GO" id="GO:0005886">
    <property type="term" value="C:plasma membrane"/>
    <property type="evidence" value="ECO:0007669"/>
    <property type="project" value="UniProtKB-SubCell"/>
</dbReference>
<dbReference type="InterPro" id="IPR004623">
    <property type="entry name" value="KdpA"/>
</dbReference>
<dbReference type="GO" id="GO:0008556">
    <property type="term" value="F:P-type potassium transmembrane transporter activity"/>
    <property type="evidence" value="ECO:0007669"/>
    <property type="project" value="InterPro"/>
</dbReference>
<evidence type="ECO:0000256" key="4">
    <source>
        <dbReference type="ARBA" id="ARBA00022692"/>
    </source>
</evidence>
<dbReference type="Proteomes" id="UP000463388">
    <property type="component" value="Unassembled WGS sequence"/>
</dbReference>
<keyword evidence="2 9" id="KW-1003">Cell membrane</keyword>
<accession>A0A6N8JKM2</accession>
<dbReference type="PANTHER" id="PTHR30607:SF2">
    <property type="entry name" value="POTASSIUM-TRANSPORTING ATPASE POTASSIUM-BINDING SUBUNIT"/>
    <property type="match status" value="1"/>
</dbReference>
<feature type="transmembrane region" description="Helical" evidence="9">
    <location>
        <begin position="69"/>
        <end position="94"/>
    </location>
</feature>
<evidence type="ECO:0000256" key="8">
    <source>
        <dbReference type="ARBA" id="ARBA00023136"/>
    </source>
</evidence>
<dbReference type="HAMAP" id="MF_00275">
    <property type="entry name" value="KdpA"/>
    <property type="match status" value="1"/>
</dbReference>
<evidence type="ECO:0000313" key="11">
    <source>
        <dbReference type="Proteomes" id="UP000463388"/>
    </source>
</evidence>
<name>A0A6N8JKM2_9ACTN</name>
<dbReference type="NCBIfam" id="TIGR00680">
    <property type="entry name" value="kdpA"/>
    <property type="match status" value="1"/>
</dbReference>
<evidence type="ECO:0000256" key="7">
    <source>
        <dbReference type="ARBA" id="ARBA00023065"/>
    </source>
</evidence>
<evidence type="ECO:0000256" key="1">
    <source>
        <dbReference type="ARBA" id="ARBA00022448"/>
    </source>
</evidence>
<dbReference type="Pfam" id="PF03814">
    <property type="entry name" value="KdpA"/>
    <property type="match status" value="1"/>
</dbReference>
<comment type="function">
    <text evidence="9">Part of the high-affinity ATP-driven potassium transport (or Kdp) system, which catalyzes the hydrolysis of ATP coupled with the electrogenic transport of potassium into the cytoplasm. This subunit binds the extracellular potassium ions and delivers the ions to the membrane domain of KdpB through an intramembrane tunnel.</text>
</comment>
<comment type="caution">
    <text evidence="10">The sequence shown here is derived from an EMBL/GenBank/DDBJ whole genome shotgun (WGS) entry which is preliminary data.</text>
</comment>
<gene>
    <name evidence="9 10" type="primary">kdpA</name>
    <name evidence="10" type="ORF">GKZ27_02960</name>
</gene>
<keyword evidence="8 9" id="KW-0472">Membrane</keyword>
<evidence type="ECO:0000256" key="5">
    <source>
        <dbReference type="ARBA" id="ARBA00022958"/>
    </source>
</evidence>
<comment type="similarity">
    <text evidence="9">Belongs to the KdpA family.</text>
</comment>
<reference evidence="10 11" key="1">
    <citation type="submission" date="2019-12" db="EMBL/GenBank/DDBJ databases">
        <title>Microbes associate with the intestines of laboratory mice.</title>
        <authorList>
            <person name="Navarre W."/>
            <person name="Wong E."/>
        </authorList>
    </citation>
    <scope>NUCLEOTIDE SEQUENCE [LARGE SCALE GENOMIC DNA]</scope>
    <source>
        <strain evidence="10 11">NM66_B29</strain>
    </source>
</reference>
<organism evidence="10 11">
    <name type="scientific">Adlercreutzia mucosicola</name>
    <dbReference type="NCBI Taxonomy" id="580026"/>
    <lineage>
        <taxon>Bacteria</taxon>
        <taxon>Bacillati</taxon>
        <taxon>Actinomycetota</taxon>
        <taxon>Coriobacteriia</taxon>
        <taxon>Eggerthellales</taxon>
        <taxon>Eggerthellaceae</taxon>
        <taxon>Adlercreutzia</taxon>
    </lineage>
</organism>
<feature type="transmembrane region" description="Helical" evidence="9">
    <location>
        <begin position="6"/>
        <end position="31"/>
    </location>
</feature>
<feature type="transmembrane region" description="Helical" evidence="9">
    <location>
        <begin position="310"/>
        <end position="329"/>
    </location>
</feature>
<evidence type="ECO:0000256" key="3">
    <source>
        <dbReference type="ARBA" id="ARBA00022538"/>
    </source>
</evidence>
<evidence type="ECO:0000256" key="6">
    <source>
        <dbReference type="ARBA" id="ARBA00022989"/>
    </source>
</evidence>
<evidence type="ECO:0000256" key="9">
    <source>
        <dbReference type="HAMAP-Rule" id="MF_00275"/>
    </source>
</evidence>
<dbReference type="OrthoDB" id="9763796at2"/>
<dbReference type="PANTHER" id="PTHR30607">
    <property type="entry name" value="POTASSIUM-TRANSPORTING ATPASE A CHAIN"/>
    <property type="match status" value="1"/>
</dbReference>
<feature type="transmembrane region" description="Helical" evidence="9">
    <location>
        <begin position="280"/>
        <end position="298"/>
    </location>
</feature>
<sequence length="595" mass="59722">MSADVGATLLLAVAYGGVVLACAVPLSRYLVAVMEGRRLGATRVLGPVERGLYRLMGTKATDTMGWKRFLTSLLAFTAVCLAGLMGLLMAQGALPGNPEALPGLSADTAFNLAASFVTNTDWQPVAGETHLSYFSQAVGLTVQNFLSPAAGIAVAFALMRGLVVRGTGKVGNFFVDVVRAVLYVLLPLALLLALVGAAEGIPQTFQGYETVQLLEPVAVDAEGNVVDVDDPAAVQTVTEAVVPLGPQASQVAIKQLGTNGGGFNGANSASALENPTPLTNFLQCVAMPLVPFALILAFGRMVGDRRQGRALMAAVLVLLAVGIVAVVVAESQATPQLAADGSVYTGGLGQAAGNMEGKEVRIGVGASALWTAFTTATANGSSNASLVGMTPMGTLVPLVFIGLGEVVGGGAGTGLAGLIGFTVLAVFVASLMVGRSPQYLGKKIGPAEMRMATVMVVAPALVTLAGAVVLTLSPVGASAVGEGGPFGFSQLLYAATSAGGNNGSGLGGLDANLPLINLVLGGEMLLGRLIPVAAALALAGHLASREPQASGAATLSTASPLFVTLLLVIIVLVGALTLLPALALGPVAEQFAGAF</sequence>
<dbReference type="EMBL" id="WSRR01000004">
    <property type="protein sequence ID" value="MVX60423.1"/>
    <property type="molecule type" value="Genomic_DNA"/>
</dbReference>
<feature type="transmembrane region" description="Helical" evidence="9">
    <location>
        <begin position="452"/>
        <end position="472"/>
    </location>
</feature>
<feature type="transmembrane region" description="Helical" evidence="9">
    <location>
        <begin position="137"/>
        <end position="159"/>
    </location>
</feature>
<comment type="subunit">
    <text evidence="9">The system is composed of three essential subunits: KdpA, KdpB and KdpC.</text>
</comment>
<keyword evidence="6 9" id="KW-1133">Transmembrane helix</keyword>
<feature type="transmembrane region" description="Helical" evidence="9">
    <location>
        <begin position="398"/>
        <end position="431"/>
    </location>
</feature>
<feature type="transmembrane region" description="Helical" evidence="9">
    <location>
        <begin position="561"/>
        <end position="583"/>
    </location>
</feature>
<dbReference type="GO" id="GO:0030955">
    <property type="term" value="F:potassium ion binding"/>
    <property type="evidence" value="ECO:0007669"/>
    <property type="project" value="UniProtKB-UniRule"/>
</dbReference>
<keyword evidence="4 9" id="KW-0812">Transmembrane</keyword>
<feature type="transmembrane region" description="Helical" evidence="9">
    <location>
        <begin position="515"/>
        <end position="540"/>
    </location>
</feature>
<keyword evidence="7 9" id="KW-0406">Ion transport</keyword>